<organism evidence="3 4">
    <name type="scientific">Heliobacterium modesticaldum (strain ATCC 51547 / Ice1)</name>
    <dbReference type="NCBI Taxonomy" id="498761"/>
    <lineage>
        <taxon>Bacteria</taxon>
        <taxon>Bacillati</taxon>
        <taxon>Bacillota</taxon>
        <taxon>Clostridia</taxon>
        <taxon>Eubacteriales</taxon>
        <taxon>Heliobacteriaceae</taxon>
        <taxon>Heliomicrobium</taxon>
    </lineage>
</organism>
<evidence type="ECO:0000256" key="1">
    <source>
        <dbReference type="SAM" id="MobiDB-lite"/>
    </source>
</evidence>
<dbReference type="Proteomes" id="UP000008550">
    <property type="component" value="Chromosome"/>
</dbReference>
<reference evidence="3 4" key="1">
    <citation type="journal article" date="2008" name="J. Bacteriol.">
        <title>The genome of Heliobacterium modesticaldum, a phototrophic representative of the Firmicutes containing the simplest photosynthetic apparatus.</title>
        <authorList>
            <person name="Sattley W.M."/>
            <person name="Madigan M.T."/>
            <person name="Swingley W.D."/>
            <person name="Cheung P.C."/>
            <person name="Clocksin K.M."/>
            <person name="Conrad A.L."/>
            <person name="Dejesa L.C."/>
            <person name="Honchak B.M."/>
            <person name="Jung D.O."/>
            <person name="Karbach L.E."/>
            <person name="Kurdoglu A."/>
            <person name="Lahiri S."/>
            <person name="Mastrian S.D."/>
            <person name="Page L.E."/>
            <person name="Taylor H.L."/>
            <person name="Wang Z.T."/>
            <person name="Raymond J."/>
            <person name="Chen M."/>
            <person name="Blankenship R.E."/>
            <person name="Touchman J.W."/>
        </authorList>
    </citation>
    <scope>NUCLEOTIDE SEQUENCE [LARGE SCALE GENOMIC DNA]</scope>
    <source>
        <strain evidence="4">ATCC 51547 / Ice1</strain>
    </source>
</reference>
<dbReference type="InterPro" id="IPR041262">
    <property type="entry name" value="GerD_central"/>
</dbReference>
<dbReference type="KEGG" id="hmo:HM1_1778"/>
<feature type="domain" description="Spore germination GerD central core" evidence="2">
    <location>
        <begin position="90"/>
        <end position="148"/>
    </location>
</feature>
<sequence length="170" mass="19110">MVTAERGEGMQRLLWLLIIAFLLTTGIASCSPQRRPAETQSPQQGQGQQSKEKPDYQDMKTMMIDIIKTDEYQQRLARMIRDPEFQAMVLSQDPKFQKTLQEMLRDAKFQENLALVMKEKEIRKSIKETVKESMDDPEIKKKIQAAAKSQEGSKGGDKEAGQGGGGSSGE</sequence>
<feature type="region of interest" description="Disordered" evidence="1">
    <location>
        <begin position="128"/>
        <end position="170"/>
    </location>
</feature>
<dbReference type="STRING" id="498761.HM1_1778"/>
<name>B0TEU1_HELMI</name>
<dbReference type="EMBL" id="CP000930">
    <property type="protein sequence ID" value="ABZ84343.1"/>
    <property type="molecule type" value="Genomic_DNA"/>
</dbReference>
<proteinExistence type="predicted"/>
<feature type="compositionally biased region" description="Basic and acidic residues" evidence="1">
    <location>
        <begin position="128"/>
        <end position="141"/>
    </location>
</feature>
<keyword evidence="4" id="KW-1185">Reference proteome</keyword>
<dbReference type="AlphaFoldDB" id="B0TEU1"/>
<feature type="compositionally biased region" description="Gly residues" evidence="1">
    <location>
        <begin position="161"/>
        <end position="170"/>
    </location>
</feature>
<evidence type="ECO:0000313" key="3">
    <source>
        <dbReference type="EMBL" id="ABZ84343.1"/>
    </source>
</evidence>
<feature type="compositionally biased region" description="Low complexity" evidence="1">
    <location>
        <begin position="38"/>
        <end position="49"/>
    </location>
</feature>
<dbReference type="PROSITE" id="PS51257">
    <property type="entry name" value="PROKAR_LIPOPROTEIN"/>
    <property type="match status" value="1"/>
</dbReference>
<protein>
    <recommendedName>
        <fullName evidence="2">Spore germination GerD central core domain-containing protein</fullName>
    </recommendedName>
</protein>
<gene>
    <name evidence="3" type="ORF">HM1_1778</name>
</gene>
<dbReference type="HOGENOM" id="CLU_1568598_0_0_9"/>
<evidence type="ECO:0000313" key="4">
    <source>
        <dbReference type="Proteomes" id="UP000008550"/>
    </source>
</evidence>
<feature type="region of interest" description="Disordered" evidence="1">
    <location>
        <begin position="32"/>
        <end position="58"/>
    </location>
</feature>
<accession>B0TEU1</accession>
<dbReference type="Pfam" id="PF17898">
    <property type="entry name" value="GerD"/>
    <property type="match status" value="1"/>
</dbReference>
<evidence type="ECO:0000259" key="2">
    <source>
        <dbReference type="Pfam" id="PF17898"/>
    </source>
</evidence>